<evidence type="ECO:0000313" key="3">
    <source>
        <dbReference type="Proteomes" id="UP000239735"/>
    </source>
</evidence>
<evidence type="ECO:0000259" key="1">
    <source>
        <dbReference type="Pfam" id="PF08308"/>
    </source>
</evidence>
<feature type="domain" description="PEGA" evidence="1">
    <location>
        <begin position="7"/>
        <end position="47"/>
    </location>
</feature>
<evidence type="ECO:0000313" key="2">
    <source>
        <dbReference type="EMBL" id="SPE31381.1"/>
    </source>
</evidence>
<reference evidence="3" key="1">
    <citation type="submission" date="2018-02" db="EMBL/GenBank/DDBJ databases">
        <authorList>
            <person name="Hausmann B."/>
        </authorList>
    </citation>
    <scope>NUCLEOTIDE SEQUENCE [LARGE SCALE GENOMIC DNA]</scope>
    <source>
        <strain evidence="3">Peat soil MAG SbA5</strain>
    </source>
</reference>
<dbReference type="EMBL" id="OKRB01000150">
    <property type="protein sequence ID" value="SPE31381.1"/>
    <property type="molecule type" value="Genomic_DNA"/>
</dbReference>
<dbReference type="InterPro" id="IPR013229">
    <property type="entry name" value="PEGA"/>
</dbReference>
<sequence>MGQAYHPIELSVGNHRIDVVNYGYNTFTKDVSIAGGTTTTIDATLEPIPDSVSGPWGCLTIENAQRDAIFLNGKQC</sequence>
<accession>A0A2N9M7D9</accession>
<dbReference type="AlphaFoldDB" id="A0A2N9M7D9"/>
<dbReference type="OrthoDB" id="102557at2"/>
<protein>
    <recommendedName>
        <fullName evidence="1">PEGA domain-containing protein</fullName>
    </recommendedName>
</protein>
<dbReference type="Pfam" id="PF08308">
    <property type="entry name" value="PEGA"/>
    <property type="match status" value="1"/>
</dbReference>
<proteinExistence type="predicted"/>
<dbReference type="Proteomes" id="UP000239735">
    <property type="component" value="Unassembled WGS sequence"/>
</dbReference>
<gene>
    <name evidence="2" type="ORF">SBA5_880049</name>
</gene>
<name>A0A2N9M7D9_9BACT</name>
<organism evidence="2 3">
    <name type="scientific">Candidatus Sulfuritelmatomonas gaucii</name>
    <dbReference type="NCBI Taxonomy" id="2043161"/>
    <lineage>
        <taxon>Bacteria</taxon>
        <taxon>Pseudomonadati</taxon>
        <taxon>Acidobacteriota</taxon>
        <taxon>Terriglobia</taxon>
        <taxon>Terriglobales</taxon>
        <taxon>Acidobacteriaceae</taxon>
        <taxon>Candidatus Sulfuritelmatomonas</taxon>
    </lineage>
</organism>